<dbReference type="EMBL" id="CZAF01000008">
    <property type="protein sequence ID" value="CUP22186.1"/>
    <property type="molecule type" value="Genomic_DNA"/>
</dbReference>
<sequence length="209" mass="23751">MIKCNVTINGIVSRTASMRTNKEGKSYISFAVKISILAKAGSSKQVEVFVSKNGTTAELLSYVTGQRIELKGVLTFRKREENLYLNFHADSVDFHPQSERDAIEGTIEFRGTVGKQVEEKRDKKGNAYSVFSAFSTEKHEENFAFTWVRFIRFSAEKESWLQPKARICAKGVLELSIYLDKINLSCRVEEMAEWVKPVMTNGTEDELPF</sequence>
<dbReference type="PROSITE" id="PS50935">
    <property type="entry name" value="SSB"/>
    <property type="match status" value="1"/>
</dbReference>
<name>A0A174LHI8_BACUN</name>
<evidence type="ECO:0000256" key="1">
    <source>
        <dbReference type="PROSITE-ProRule" id="PRU00252"/>
    </source>
</evidence>
<dbReference type="GeneID" id="75114407"/>
<keyword evidence="1" id="KW-0238">DNA-binding</keyword>
<dbReference type="Proteomes" id="UP000095614">
    <property type="component" value="Unassembled WGS sequence"/>
</dbReference>
<protein>
    <recommendedName>
        <fullName evidence="4">Single-strand binding family protein</fullName>
    </recommendedName>
</protein>
<evidence type="ECO:0008006" key="4">
    <source>
        <dbReference type="Google" id="ProtNLM"/>
    </source>
</evidence>
<dbReference type="AlphaFoldDB" id="A0A174LHI8"/>
<evidence type="ECO:0000313" key="3">
    <source>
        <dbReference type="Proteomes" id="UP000095614"/>
    </source>
</evidence>
<accession>A0A174LHI8</accession>
<evidence type="ECO:0000313" key="2">
    <source>
        <dbReference type="EMBL" id="CUP22186.1"/>
    </source>
</evidence>
<dbReference type="GO" id="GO:0003697">
    <property type="term" value="F:single-stranded DNA binding"/>
    <property type="evidence" value="ECO:0007669"/>
    <property type="project" value="InterPro"/>
</dbReference>
<dbReference type="InterPro" id="IPR000424">
    <property type="entry name" value="Primosome_PriB/ssb"/>
</dbReference>
<dbReference type="OrthoDB" id="1031230at2"/>
<organism evidence="2 3">
    <name type="scientific">Bacteroides uniformis</name>
    <dbReference type="NCBI Taxonomy" id="820"/>
    <lineage>
        <taxon>Bacteria</taxon>
        <taxon>Pseudomonadati</taxon>
        <taxon>Bacteroidota</taxon>
        <taxon>Bacteroidia</taxon>
        <taxon>Bacteroidales</taxon>
        <taxon>Bacteroidaceae</taxon>
        <taxon>Bacteroides</taxon>
    </lineage>
</organism>
<dbReference type="RefSeq" id="WP_004319451.1">
    <property type="nucleotide sequence ID" value="NZ_CZAF01000008.1"/>
</dbReference>
<gene>
    <name evidence="2" type="ORF">ERS852462_02988</name>
</gene>
<proteinExistence type="predicted"/>
<reference evidence="2 3" key="1">
    <citation type="submission" date="2015-09" db="EMBL/GenBank/DDBJ databases">
        <authorList>
            <consortium name="Pathogen Informatics"/>
        </authorList>
    </citation>
    <scope>NUCLEOTIDE SEQUENCE [LARGE SCALE GENOMIC DNA]</scope>
    <source>
        <strain evidence="2 3">2789STDY5834847</strain>
    </source>
</reference>